<accession>A0A450TYV0</accession>
<dbReference type="PANTHER" id="PTHR34981">
    <property type="entry name" value="CELL DIVISION PROTEIN ZAPA"/>
    <property type="match status" value="1"/>
</dbReference>
<dbReference type="GO" id="GO:0000921">
    <property type="term" value="P:septin ring assembly"/>
    <property type="evidence" value="ECO:0007669"/>
    <property type="project" value="TreeGrafter"/>
</dbReference>
<evidence type="ECO:0000256" key="7">
    <source>
        <dbReference type="ARBA" id="ARBA00023210"/>
    </source>
</evidence>
<gene>
    <name evidence="12" type="ORF">BECKFW1821C_GA0114237_106720</name>
</gene>
<sequence length="113" mass="12861">MNKDTIPVNIQILDKEYVVSCPIEERNDLVASARILDERMRQTRDVVKVYGTERIAVMSALNVVHEFLQAHHDQESRSALLVQSITQLIGKIDTVLVEDRHKDSDDVHGVKGR</sequence>
<evidence type="ECO:0000256" key="9">
    <source>
        <dbReference type="ARBA" id="ARBA00024910"/>
    </source>
</evidence>
<dbReference type="AlphaFoldDB" id="A0A450TYV0"/>
<keyword evidence="5 12" id="KW-0132">Cell division</keyword>
<dbReference type="Gene3D" id="3.30.160.880">
    <property type="entry name" value="Cell division protein ZapA protomer, N-terminal domain"/>
    <property type="match status" value="1"/>
</dbReference>
<evidence type="ECO:0000256" key="1">
    <source>
        <dbReference type="ARBA" id="ARBA00004496"/>
    </source>
</evidence>
<comment type="subcellular location">
    <subcellularLocation>
        <location evidence="1">Cytoplasm</location>
    </subcellularLocation>
</comment>
<organism evidence="12">
    <name type="scientific">Candidatus Kentrum sp. FW</name>
    <dbReference type="NCBI Taxonomy" id="2126338"/>
    <lineage>
        <taxon>Bacteria</taxon>
        <taxon>Pseudomonadati</taxon>
        <taxon>Pseudomonadota</taxon>
        <taxon>Gammaproteobacteria</taxon>
        <taxon>Candidatus Kentrum</taxon>
    </lineage>
</organism>
<dbReference type="InterPro" id="IPR042233">
    <property type="entry name" value="Cell_div_ZapA_N"/>
</dbReference>
<proteinExistence type="inferred from homology"/>
<evidence type="ECO:0000256" key="4">
    <source>
        <dbReference type="ARBA" id="ARBA00022490"/>
    </source>
</evidence>
<evidence type="ECO:0000256" key="11">
    <source>
        <dbReference type="ARBA" id="ARBA00033158"/>
    </source>
</evidence>
<evidence type="ECO:0000256" key="3">
    <source>
        <dbReference type="ARBA" id="ARBA00015195"/>
    </source>
</evidence>
<keyword evidence="7" id="KW-0717">Septation</keyword>
<evidence type="ECO:0000256" key="8">
    <source>
        <dbReference type="ARBA" id="ARBA00023306"/>
    </source>
</evidence>
<dbReference type="GO" id="GO:0032153">
    <property type="term" value="C:cell division site"/>
    <property type="evidence" value="ECO:0007669"/>
    <property type="project" value="TreeGrafter"/>
</dbReference>
<protein>
    <recommendedName>
        <fullName evidence="3">Cell division protein ZapA</fullName>
    </recommendedName>
    <alternativeName>
        <fullName evidence="11">Z ring-associated protein ZapA</fullName>
    </alternativeName>
</protein>
<evidence type="ECO:0000313" key="12">
    <source>
        <dbReference type="EMBL" id="VFJ74939.1"/>
    </source>
</evidence>
<dbReference type="PANTHER" id="PTHR34981:SF1">
    <property type="entry name" value="CELL DIVISION PROTEIN ZAPA"/>
    <property type="match status" value="1"/>
</dbReference>
<keyword evidence="8" id="KW-0131">Cell cycle</keyword>
<keyword evidence="4" id="KW-0963">Cytoplasm</keyword>
<dbReference type="GO" id="GO:0005829">
    <property type="term" value="C:cytosol"/>
    <property type="evidence" value="ECO:0007669"/>
    <property type="project" value="TreeGrafter"/>
</dbReference>
<comment type="subunit">
    <text evidence="10">Homodimer. Interacts with FtsZ.</text>
</comment>
<name>A0A450TYV0_9GAMM</name>
<dbReference type="InterPro" id="IPR007838">
    <property type="entry name" value="Cell_div_ZapA-like"/>
</dbReference>
<dbReference type="GO" id="GO:0030428">
    <property type="term" value="C:cell septum"/>
    <property type="evidence" value="ECO:0007669"/>
    <property type="project" value="TreeGrafter"/>
</dbReference>
<comment type="similarity">
    <text evidence="2">Belongs to the ZapA family. Type 1 subfamily.</text>
</comment>
<evidence type="ECO:0000256" key="2">
    <source>
        <dbReference type="ARBA" id="ARBA00010074"/>
    </source>
</evidence>
<dbReference type="Pfam" id="PF05164">
    <property type="entry name" value="ZapA"/>
    <property type="match status" value="1"/>
</dbReference>
<keyword evidence="6" id="KW-0175">Coiled coil</keyword>
<evidence type="ECO:0000256" key="10">
    <source>
        <dbReference type="ARBA" id="ARBA00026068"/>
    </source>
</evidence>
<dbReference type="GO" id="GO:0043093">
    <property type="term" value="P:FtsZ-dependent cytokinesis"/>
    <property type="evidence" value="ECO:0007669"/>
    <property type="project" value="TreeGrafter"/>
</dbReference>
<dbReference type="Gene3D" id="1.20.5.50">
    <property type="match status" value="1"/>
</dbReference>
<reference evidence="12" key="1">
    <citation type="submission" date="2019-02" db="EMBL/GenBank/DDBJ databases">
        <authorList>
            <person name="Gruber-Vodicka R. H."/>
            <person name="Seah K. B. B."/>
        </authorList>
    </citation>
    <scope>NUCLEOTIDE SEQUENCE</scope>
    <source>
        <strain evidence="12">BECK_BZ131</strain>
    </source>
</reference>
<comment type="function">
    <text evidence="9">Activator of cell division through the inhibition of FtsZ GTPase activity, therefore promoting FtsZ assembly into bundles of protofilaments necessary for the formation of the division Z ring. It is recruited early at mid-cell but it is not essential for cell division.</text>
</comment>
<evidence type="ECO:0000256" key="5">
    <source>
        <dbReference type="ARBA" id="ARBA00022618"/>
    </source>
</evidence>
<dbReference type="EMBL" id="CAADFE010000067">
    <property type="protein sequence ID" value="VFJ74939.1"/>
    <property type="molecule type" value="Genomic_DNA"/>
</dbReference>
<dbReference type="GO" id="GO:0000917">
    <property type="term" value="P:division septum assembly"/>
    <property type="evidence" value="ECO:0007669"/>
    <property type="project" value="UniProtKB-KW"/>
</dbReference>
<dbReference type="InterPro" id="IPR036192">
    <property type="entry name" value="Cell_div_ZapA-like_sf"/>
</dbReference>
<evidence type="ECO:0000256" key="6">
    <source>
        <dbReference type="ARBA" id="ARBA00023054"/>
    </source>
</evidence>
<dbReference type="SUPFAM" id="SSF102829">
    <property type="entry name" value="Cell division protein ZapA-like"/>
    <property type="match status" value="1"/>
</dbReference>